<keyword evidence="3" id="KW-1185">Reference proteome</keyword>
<accession>A0A1I4VFR6</accession>
<name>A0A1I4VFR6_9HYPH</name>
<comment type="caution">
    <text evidence="2">The sequence shown here is derived from an EMBL/GenBank/DDBJ whole genome shotgun (WGS) entry which is preliminary data.</text>
</comment>
<organism evidence="2 3">
    <name type="scientific">Pleomorphomonas diazotrophica</name>
    <dbReference type="NCBI Taxonomy" id="1166257"/>
    <lineage>
        <taxon>Bacteria</taxon>
        <taxon>Pseudomonadati</taxon>
        <taxon>Pseudomonadota</taxon>
        <taxon>Alphaproteobacteria</taxon>
        <taxon>Hyphomicrobiales</taxon>
        <taxon>Pleomorphomonadaceae</taxon>
        <taxon>Pleomorphomonas</taxon>
    </lineage>
</organism>
<dbReference type="RefSeq" id="WP_101287179.1">
    <property type="nucleotide sequence ID" value="NZ_FOUQ01000011.1"/>
</dbReference>
<dbReference type="InterPro" id="IPR025870">
    <property type="entry name" value="Glyoxalase-like_dom"/>
</dbReference>
<sequence length="218" mass="23675">MAGLELDHVFVFVDEAETKPKGGLVERLSALGLEPSFMRRHMGQGTANLCYALDNAYLELLHVVDEDELKASPLGRAGFAERANWRKTGASPFGISCRGALPGESWTYRNPDFPPGVSIAISVESDDPAMPFVFSSPGKAQPSEWTDGRAGRQQTAAGFTRLTIERLTLPRLPAAGGALDAFHRAGLIKELDIAEGEPELLIGLEPDRRLRLPSFMTV</sequence>
<dbReference type="EMBL" id="PJNW01000002">
    <property type="protein sequence ID" value="PKR90082.1"/>
    <property type="molecule type" value="Genomic_DNA"/>
</dbReference>
<dbReference type="InterPro" id="IPR029068">
    <property type="entry name" value="Glyas_Bleomycin-R_OHBP_Dase"/>
</dbReference>
<dbReference type="Proteomes" id="UP000233491">
    <property type="component" value="Unassembled WGS sequence"/>
</dbReference>
<gene>
    <name evidence="2" type="ORF">CXZ10_01440</name>
</gene>
<dbReference type="Gene3D" id="3.10.180.10">
    <property type="entry name" value="2,3-Dihydroxybiphenyl 1,2-Dioxygenase, domain 1"/>
    <property type="match status" value="1"/>
</dbReference>
<dbReference type="Pfam" id="PF13468">
    <property type="entry name" value="Glyoxalase_3"/>
    <property type="match status" value="1"/>
</dbReference>
<proteinExistence type="predicted"/>
<dbReference type="AlphaFoldDB" id="A0A1I4VFR6"/>
<evidence type="ECO:0000313" key="3">
    <source>
        <dbReference type="Proteomes" id="UP000233491"/>
    </source>
</evidence>
<protein>
    <recommendedName>
        <fullName evidence="1">Glyoxalase-like domain-containing protein</fullName>
    </recommendedName>
</protein>
<dbReference type="OrthoDB" id="1426774at2"/>
<feature type="domain" description="Glyoxalase-like" evidence="1">
    <location>
        <begin position="6"/>
        <end position="77"/>
    </location>
</feature>
<reference evidence="2 3" key="1">
    <citation type="submission" date="2017-12" db="EMBL/GenBank/DDBJ databases">
        <title>Anaerobic carbon monoxide metabolism by Pleomorphomonas carboxyditropha sp. nov., a new mesophilic hydrogenogenic carboxidotroph.</title>
        <authorList>
            <person name="Esquivel-Elizondo S."/>
            <person name="Krajmalnik-Brown R."/>
        </authorList>
    </citation>
    <scope>NUCLEOTIDE SEQUENCE [LARGE SCALE GENOMIC DNA]</scope>
    <source>
        <strain evidence="2 3">R5-392</strain>
    </source>
</reference>
<evidence type="ECO:0000259" key="1">
    <source>
        <dbReference type="Pfam" id="PF13468"/>
    </source>
</evidence>
<evidence type="ECO:0000313" key="2">
    <source>
        <dbReference type="EMBL" id="PKR90082.1"/>
    </source>
</evidence>